<dbReference type="PANTHER" id="PTHR19879">
    <property type="entry name" value="TRANSCRIPTION INITIATION FACTOR TFIID"/>
    <property type="match status" value="1"/>
</dbReference>
<evidence type="ECO:0000256" key="1">
    <source>
        <dbReference type="PROSITE-ProRule" id="PRU00221"/>
    </source>
</evidence>
<dbReference type="SUPFAM" id="SSF50978">
    <property type="entry name" value="WD40 repeat-like"/>
    <property type="match status" value="1"/>
</dbReference>
<dbReference type="InterPro" id="IPR036322">
    <property type="entry name" value="WD40_repeat_dom_sf"/>
</dbReference>
<keyword evidence="4" id="KW-1185">Reference proteome</keyword>
<evidence type="ECO:0000313" key="3">
    <source>
        <dbReference type="EMBL" id="MFM9653009.1"/>
    </source>
</evidence>
<dbReference type="SMART" id="SM00320">
    <property type="entry name" value="WD40"/>
    <property type="match status" value="2"/>
</dbReference>
<evidence type="ECO:0000313" key="4">
    <source>
        <dbReference type="Proteomes" id="UP001631993"/>
    </source>
</evidence>
<comment type="caution">
    <text evidence="3">The sequence shown here is derived from an EMBL/GenBank/DDBJ whole genome shotgun (WGS) entry which is preliminary data.</text>
</comment>
<name>A0ABW9IZ22_STRGJ</name>
<gene>
    <name evidence="3" type="ORF">ACKI1S_43785</name>
</gene>
<reference evidence="3 4" key="1">
    <citation type="submission" date="2024-12" db="EMBL/GenBank/DDBJ databases">
        <title>Forecasting of Potato common scab and diversities of Pathogenic streptomyces spp. in china.</title>
        <authorList>
            <person name="Handique U."/>
            <person name="Wu J."/>
        </authorList>
    </citation>
    <scope>NUCLEOTIDE SEQUENCE [LARGE SCALE GENOMIC DNA]</scope>
    <source>
        <strain evidence="3 4">ZRIMU1585</strain>
    </source>
</reference>
<dbReference type="PANTHER" id="PTHR19879:SF9">
    <property type="entry name" value="TRANSCRIPTION INITIATION FACTOR TFIID SUBUNIT 5"/>
    <property type="match status" value="1"/>
</dbReference>
<dbReference type="InterPro" id="IPR001680">
    <property type="entry name" value="WD40_rpt"/>
</dbReference>
<feature type="repeat" description="WD" evidence="1">
    <location>
        <begin position="43"/>
        <end position="73"/>
    </location>
</feature>
<dbReference type="PROSITE" id="PS50082">
    <property type="entry name" value="WD_REPEATS_2"/>
    <property type="match status" value="2"/>
</dbReference>
<evidence type="ECO:0000256" key="2">
    <source>
        <dbReference type="SAM" id="MobiDB-lite"/>
    </source>
</evidence>
<dbReference type="RefSeq" id="WP_409085544.1">
    <property type="nucleotide sequence ID" value="NZ_JBJVMW010000038.1"/>
</dbReference>
<accession>A0ABW9IZ22</accession>
<organism evidence="3 4">
    <name type="scientific">Streptomyces galilaeus</name>
    <dbReference type="NCBI Taxonomy" id="33899"/>
    <lineage>
        <taxon>Bacteria</taxon>
        <taxon>Bacillati</taxon>
        <taxon>Actinomycetota</taxon>
        <taxon>Actinomycetes</taxon>
        <taxon>Kitasatosporales</taxon>
        <taxon>Streptomycetaceae</taxon>
        <taxon>Streptomyces</taxon>
    </lineage>
</organism>
<sequence length="122" mass="12430">MPNAVTASSPPCNWLCRPQHRLTHGGGERDHAQGVLAGLGRPLTGRTGPVRCVASSPDGQLVASAGDDATVRFCSPSAGRPLGEPLTGHDGPVTGVSFAPKGGLLSTTGTDRTVRLWPTPAV</sequence>
<dbReference type="InterPro" id="IPR015943">
    <property type="entry name" value="WD40/YVTN_repeat-like_dom_sf"/>
</dbReference>
<feature type="repeat" description="WD" evidence="1">
    <location>
        <begin position="86"/>
        <end position="122"/>
    </location>
</feature>
<keyword evidence="1" id="KW-0853">WD repeat</keyword>
<proteinExistence type="predicted"/>
<protein>
    <submittedName>
        <fullName evidence="3">WD40 repeat domain-containing protein</fullName>
    </submittedName>
</protein>
<dbReference type="Proteomes" id="UP001631993">
    <property type="component" value="Unassembled WGS sequence"/>
</dbReference>
<dbReference type="PROSITE" id="PS50294">
    <property type="entry name" value="WD_REPEATS_REGION"/>
    <property type="match status" value="1"/>
</dbReference>
<dbReference type="EMBL" id="JBJVNE010000037">
    <property type="protein sequence ID" value="MFM9653009.1"/>
    <property type="molecule type" value="Genomic_DNA"/>
</dbReference>
<dbReference type="Pfam" id="PF00400">
    <property type="entry name" value="WD40"/>
    <property type="match status" value="2"/>
</dbReference>
<dbReference type="Gene3D" id="2.130.10.10">
    <property type="entry name" value="YVTN repeat-like/Quinoprotein amine dehydrogenase"/>
    <property type="match status" value="1"/>
</dbReference>
<feature type="region of interest" description="Disordered" evidence="2">
    <location>
        <begin position="24"/>
        <end position="47"/>
    </location>
</feature>